<dbReference type="InterPro" id="IPR018356">
    <property type="entry name" value="Tscrpt_reg_HTH_DeoR_CS"/>
</dbReference>
<dbReference type="InterPro" id="IPR050313">
    <property type="entry name" value="Carb_Metab_HTH_regulators"/>
</dbReference>
<dbReference type="InterPro" id="IPR014036">
    <property type="entry name" value="DeoR-like_C"/>
</dbReference>
<dbReference type="GO" id="GO:0003700">
    <property type="term" value="F:DNA-binding transcription factor activity"/>
    <property type="evidence" value="ECO:0007669"/>
    <property type="project" value="InterPro"/>
</dbReference>
<dbReference type="InterPro" id="IPR036390">
    <property type="entry name" value="WH_DNA-bd_sf"/>
</dbReference>
<dbReference type="PROSITE" id="PS00894">
    <property type="entry name" value="HTH_DEOR_1"/>
    <property type="match status" value="1"/>
</dbReference>
<dbReference type="PROSITE" id="PS51000">
    <property type="entry name" value="HTH_DEOR_2"/>
    <property type="match status" value="1"/>
</dbReference>
<evidence type="ECO:0000313" key="1">
    <source>
        <dbReference type="EMBL" id="QDJ14334.1"/>
    </source>
</evidence>
<dbReference type="InterPro" id="IPR036388">
    <property type="entry name" value="WH-like_DNA-bd_sf"/>
</dbReference>
<dbReference type="PANTHER" id="PTHR30363">
    <property type="entry name" value="HTH-TYPE TRANSCRIPTIONAL REGULATOR SRLR-RELATED"/>
    <property type="match status" value="1"/>
</dbReference>
<dbReference type="RefSeq" id="WP_261919585.1">
    <property type="nucleotide sequence ID" value="NZ_CP022010.1"/>
</dbReference>
<proteinExistence type="predicted"/>
<dbReference type="AlphaFoldDB" id="A0A8E3MFL4"/>
<dbReference type="Pfam" id="PF00455">
    <property type="entry name" value="DeoRC"/>
    <property type="match status" value="1"/>
</dbReference>
<dbReference type="PRINTS" id="PR00037">
    <property type="entry name" value="HTHLACR"/>
</dbReference>
<dbReference type="Gene3D" id="1.10.10.10">
    <property type="entry name" value="Winged helix-like DNA-binding domain superfamily/Winged helix DNA-binding domain"/>
    <property type="match status" value="1"/>
</dbReference>
<dbReference type="SUPFAM" id="SSF46785">
    <property type="entry name" value="Winged helix' DNA-binding domain"/>
    <property type="match status" value="1"/>
</dbReference>
<dbReference type="Pfam" id="PF08220">
    <property type="entry name" value="HTH_DeoR"/>
    <property type="match status" value="1"/>
</dbReference>
<dbReference type="NCBIfam" id="NF010034">
    <property type="entry name" value="PRK13509.1"/>
    <property type="match status" value="1"/>
</dbReference>
<dbReference type="InterPro" id="IPR037171">
    <property type="entry name" value="NagB/RpiA_transferase-like"/>
</dbReference>
<sequence length="250" mass="27605">MNKDYRQKQLLNLLGEKQVLSTAEIVNSLGISPATARRDITELDTLGLLKKVRNGVEAVKQGIMTSGIKDHRINNIDEKQKIANVATEICRDGESIFLTCGSTMLMLAKALCGRKVQIITNYLPLANYVIEHDHDDVVIMGGQYNKNQAITLALDTNTDAMYSANIMFTSGKGITKNGLYKTDMLIANSEQRMLSRVEKLIVLLDSSKLGKQAGMLFTSLEHIDLLITDKAADPKIIEELRAKGLKIILA</sequence>
<dbReference type="SUPFAM" id="SSF100950">
    <property type="entry name" value="NagB/RpiA/CoA transferase-like"/>
    <property type="match status" value="1"/>
</dbReference>
<reference evidence="1" key="1">
    <citation type="submission" date="2017-06" db="EMBL/GenBank/DDBJ databases">
        <title>Genome sequencing of pathogenic and non-pathogenic strains within Bisgaard taxon 40.</title>
        <authorList>
            <person name="Ladner J.T."/>
            <person name="Lovett S.P."/>
            <person name="Koroleva G."/>
            <person name="Lorch J.M."/>
        </authorList>
    </citation>
    <scope>NUCLEOTIDE SEQUENCE</scope>
    <source>
        <strain evidence="1">27576-1-I1</strain>
    </source>
</reference>
<dbReference type="InterPro" id="IPR001034">
    <property type="entry name" value="DeoR_HTH"/>
</dbReference>
<protein>
    <submittedName>
        <fullName evidence="1">Transcriptional regulator</fullName>
    </submittedName>
</protein>
<evidence type="ECO:0000313" key="2">
    <source>
        <dbReference type="Proteomes" id="UP000955338"/>
    </source>
</evidence>
<dbReference type="PANTHER" id="PTHR30363:SF55">
    <property type="entry name" value="HTH-TYPE TRANSCRIPTIONAL REGULATOR ULAR"/>
    <property type="match status" value="1"/>
</dbReference>
<dbReference type="EMBL" id="CP022011">
    <property type="protein sequence ID" value="QDJ14334.1"/>
    <property type="molecule type" value="Genomic_DNA"/>
</dbReference>
<organism evidence="1 2">
    <name type="scientific">Mergibacter septicus</name>
    <dbReference type="NCBI Taxonomy" id="221402"/>
    <lineage>
        <taxon>Bacteria</taxon>
        <taxon>Pseudomonadati</taxon>
        <taxon>Pseudomonadota</taxon>
        <taxon>Gammaproteobacteria</taxon>
        <taxon>Pasteurellales</taxon>
        <taxon>Pasteurellaceae</taxon>
        <taxon>Mergibacter</taxon>
    </lineage>
</organism>
<dbReference type="SMART" id="SM00420">
    <property type="entry name" value="HTH_DEOR"/>
    <property type="match status" value="1"/>
</dbReference>
<name>A0A8E3MFL4_9PAST</name>
<accession>A0A8E3MFL4</accession>
<gene>
    <name evidence="1" type="ORF">CEP48_02405</name>
</gene>
<dbReference type="Proteomes" id="UP000955338">
    <property type="component" value="Chromosome"/>
</dbReference>
<dbReference type="SMART" id="SM01134">
    <property type="entry name" value="DeoRC"/>
    <property type="match status" value="1"/>
</dbReference>
<keyword evidence="2" id="KW-1185">Reference proteome</keyword>